<dbReference type="OrthoDB" id="1080706at2759"/>
<feature type="compositionally biased region" description="Acidic residues" evidence="1">
    <location>
        <begin position="211"/>
        <end position="230"/>
    </location>
</feature>
<dbReference type="EMBL" id="JAAALK010000283">
    <property type="protein sequence ID" value="KAG8071687.1"/>
    <property type="molecule type" value="Genomic_DNA"/>
</dbReference>
<feature type="compositionally biased region" description="Polar residues" evidence="1">
    <location>
        <begin position="234"/>
        <end position="243"/>
    </location>
</feature>
<reference evidence="2" key="1">
    <citation type="journal article" date="2021" name="bioRxiv">
        <title>Whole Genome Assembly and Annotation of Northern Wild Rice, Zizania palustris L., Supports a Whole Genome Duplication in the Zizania Genus.</title>
        <authorList>
            <person name="Haas M."/>
            <person name="Kono T."/>
            <person name="Macchietto M."/>
            <person name="Millas R."/>
            <person name="McGilp L."/>
            <person name="Shao M."/>
            <person name="Duquette J."/>
            <person name="Hirsch C.N."/>
            <person name="Kimball J."/>
        </authorList>
    </citation>
    <scope>NUCLEOTIDE SEQUENCE</scope>
    <source>
        <tissue evidence="2">Fresh leaf tissue</tissue>
    </source>
</reference>
<evidence type="ECO:0000313" key="3">
    <source>
        <dbReference type="Proteomes" id="UP000729402"/>
    </source>
</evidence>
<keyword evidence="3" id="KW-1185">Reference proteome</keyword>
<organism evidence="2 3">
    <name type="scientific">Zizania palustris</name>
    <name type="common">Northern wild rice</name>
    <dbReference type="NCBI Taxonomy" id="103762"/>
    <lineage>
        <taxon>Eukaryota</taxon>
        <taxon>Viridiplantae</taxon>
        <taxon>Streptophyta</taxon>
        <taxon>Embryophyta</taxon>
        <taxon>Tracheophyta</taxon>
        <taxon>Spermatophyta</taxon>
        <taxon>Magnoliopsida</taxon>
        <taxon>Liliopsida</taxon>
        <taxon>Poales</taxon>
        <taxon>Poaceae</taxon>
        <taxon>BOP clade</taxon>
        <taxon>Oryzoideae</taxon>
        <taxon>Oryzeae</taxon>
        <taxon>Zizaniinae</taxon>
        <taxon>Zizania</taxon>
    </lineage>
</organism>
<accession>A0A8J5VHY9</accession>
<dbReference type="Proteomes" id="UP000729402">
    <property type="component" value="Unassembled WGS sequence"/>
</dbReference>
<evidence type="ECO:0000313" key="2">
    <source>
        <dbReference type="EMBL" id="KAG8071687.1"/>
    </source>
</evidence>
<dbReference type="PANTHER" id="PTHR34059">
    <property type="entry name" value="EXPRESSED PROTEIN"/>
    <property type="match status" value="1"/>
</dbReference>
<feature type="region of interest" description="Disordered" evidence="1">
    <location>
        <begin position="111"/>
        <end position="175"/>
    </location>
</feature>
<dbReference type="InterPro" id="IPR008480">
    <property type="entry name" value="DUF761_pln"/>
</dbReference>
<dbReference type="AlphaFoldDB" id="A0A8J5VHY9"/>
<dbReference type="Pfam" id="PF05553">
    <property type="entry name" value="DUF761"/>
    <property type="match status" value="1"/>
</dbReference>
<protein>
    <submittedName>
        <fullName evidence="2">Uncharacterized protein</fullName>
    </submittedName>
</protein>
<feature type="region of interest" description="Disordered" evidence="1">
    <location>
        <begin position="193"/>
        <end position="270"/>
    </location>
</feature>
<gene>
    <name evidence="2" type="ORF">GUJ93_ZPchr0006g42987</name>
</gene>
<sequence>MAGAAASPSPTTQAHAGHVVARHQQIPSALVPVAVLLAVAVGALSLVPSVAQAVWEVPHLVLLGLVVSYGVFAQKKSGGDGDGGGAKDGDGAWNSRYLPDDPLVVVANHEACDDDDDGGESERPLSLPVRRLKPPALESEAGDASDDGIGGETDSSASTAGFWAGASAGHSPPSVLDAVRSRKSIAATAPYSIKSTGFPSYGSPVPRDQSFIDDDGEVTDWDDDEADGPDEMAASSQMSSYNGDFTACGNHDNDDDYYNDGDDGNDGDMSVDEELFELAAQAATEEEDEVDRKADEFIAKFREQIRLQKL</sequence>
<reference evidence="2" key="2">
    <citation type="submission" date="2021-02" db="EMBL/GenBank/DDBJ databases">
        <authorList>
            <person name="Kimball J.A."/>
            <person name="Haas M.W."/>
            <person name="Macchietto M."/>
            <person name="Kono T."/>
            <person name="Duquette J."/>
            <person name="Shao M."/>
        </authorList>
    </citation>
    <scope>NUCLEOTIDE SEQUENCE</scope>
    <source>
        <tissue evidence="2">Fresh leaf tissue</tissue>
    </source>
</reference>
<evidence type="ECO:0000256" key="1">
    <source>
        <dbReference type="SAM" id="MobiDB-lite"/>
    </source>
</evidence>
<proteinExistence type="predicted"/>
<feature type="compositionally biased region" description="Acidic residues" evidence="1">
    <location>
        <begin position="253"/>
        <end position="270"/>
    </location>
</feature>
<dbReference type="PANTHER" id="PTHR34059:SF1">
    <property type="entry name" value="EXPRESSED PROTEIN"/>
    <property type="match status" value="1"/>
</dbReference>
<comment type="caution">
    <text evidence="2">The sequence shown here is derived from an EMBL/GenBank/DDBJ whole genome shotgun (WGS) entry which is preliminary data.</text>
</comment>
<name>A0A8J5VHY9_ZIZPA</name>